<reference evidence="4 5" key="1">
    <citation type="submission" date="2023-08" db="EMBL/GenBank/DDBJ databases">
        <title>A Necator americanus chromosomal reference genome.</title>
        <authorList>
            <person name="Ilik V."/>
            <person name="Petrzelkova K.J."/>
            <person name="Pardy F."/>
            <person name="Fuh T."/>
            <person name="Niatou-Singa F.S."/>
            <person name="Gouil Q."/>
            <person name="Baker L."/>
            <person name="Ritchie M.E."/>
            <person name="Jex A.R."/>
            <person name="Gazzola D."/>
            <person name="Li H."/>
            <person name="Toshio Fujiwara R."/>
            <person name="Zhan B."/>
            <person name="Aroian R.V."/>
            <person name="Pafco B."/>
            <person name="Schwarz E.M."/>
        </authorList>
    </citation>
    <scope>NUCLEOTIDE SEQUENCE [LARGE SCALE GENOMIC DNA]</scope>
    <source>
        <strain evidence="4 5">Aroian</strain>
        <tissue evidence="4">Whole animal</tissue>
    </source>
</reference>
<evidence type="ECO:0000313" key="5">
    <source>
        <dbReference type="Proteomes" id="UP001303046"/>
    </source>
</evidence>
<evidence type="ECO:0000313" key="4">
    <source>
        <dbReference type="EMBL" id="KAK6761342.1"/>
    </source>
</evidence>
<evidence type="ECO:0000256" key="1">
    <source>
        <dbReference type="ARBA" id="ARBA00022741"/>
    </source>
</evidence>
<evidence type="ECO:0000259" key="3">
    <source>
        <dbReference type="Pfam" id="PF09262"/>
    </source>
</evidence>
<dbReference type="EMBL" id="JAVFWL010000006">
    <property type="protein sequence ID" value="KAK6761342.1"/>
    <property type="molecule type" value="Genomic_DNA"/>
</dbReference>
<name>A0ABR1EF76_NECAM</name>
<dbReference type="InterPro" id="IPR015342">
    <property type="entry name" value="PEX1-N_C-lobe"/>
</dbReference>
<gene>
    <name evidence="4" type="primary">Necator_chrX.g22579</name>
    <name evidence="4" type="ORF">RB195_022416</name>
</gene>
<dbReference type="Proteomes" id="UP001303046">
    <property type="component" value="Unassembled WGS sequence"/>
</dbReference>
<dbReference type="InterPro" id="IPR029067">
    <property type="entry name" value="CDC48_domain_2-like_sf"/>
</dbReference>
<evidence type="ECO:0000256" key="2">
    <source>
        <dbReference type="ARBA" id="ARBA00022840"/>
    </source>
</evidence>
<dbReference type="Gene3D" id="3.10.330.10">
    <property type="match status" value="1"/>
</dbReference>
<dbReference type="Pfam" id="PF09262">
    <property type="entry name" value="PEX-1N"/>
    <property type="match status" value="1"/>
</dbReference>
<proteinExistence type="predicted"/>
<protein>
    <recommendedName>
        <fullName evidence="3">Peroxisomal ATPase PEX1 N-terminal C-lobe domain-containing protein</fullName>
    </recommendedName>
</protein>
<organism evidence="4 5">
    <name type="scientific">Necator americanus</name>
    <name type="common">Human hookworm</name>
    <dbReference type="NCBI Taxonomy" id="51031"/>
    <lineage>
        <taxon>Eukaryota</taxon>
        <taxon>Metazoa</taxon>
        <taxon>Ecdysozoa</taxon>
        <taxon>Nematoda</taxon>
        <taxon>Chromadorea</taxon>
        <taxon>Rhabditida</taxon>
        <taxon>Rhabditina</taxon>
        <taxon>Rhabditomorpha</taxon>
        <taxon>Strongyloidea</taxon>
        <taxon>Ancylostomatidae</taxon>
        <taxon>Bunostominae</taxon>
        <taxon>Necator</taxon>
    </lineage>
</organism>
<sequence length="315" mass="35137">MSCPVFLIFHDLPNCFAYAKSCSYYCEDVTPSITGVLNTFLGYFRIRSCETPHRELYVQVFGIFPTSHILVNRTFAALAGFRSNEEVVIETVATLASSCVYIVPTSQNDYEICVRSSAHVEYIFLQQIRIVFPGLLFPLWISPNVYASFRVGKDFRSPPSSVEPRVKFQNSPAIFGLAELLSRHSLGPGSEPGLSAVTAVLPKRACDVPLMDTVADLKELFGHNTSVLGRRYAYLKTQRNEESLREYPGLVNQRLAVTAFNDVTPEHMKWPLWICALVASQDGDVRARAVRKMEDSNHAKGACCRSSALSRYSSG</sequence>
<feature type="domain" description="Peroxisomal ATPase PEX1 N-terminal C-lobe" evidence="3">
    <location>
        <begin position="100"/>
        <end position="153"/>
    </location>
</feature>
<keyword evidence="2" id="KW-0067">ATP-binding</keyword>
<dbReference type="SUPFAM" id="SSF54585">
    <property type="entry name" value="Cdc48 domain 2-like"/>
    <property type="match status" value="1"/>
</dbReference>
<keyword evidence="5" id="KW-1185">Reference proteome</keyword>
<keyword evidence="1" id="KW-0547">Nucleotide-binding</keyword>
<accession>A0ABR1EF76</accession>
<comment type="caution">
    <text evidence="4">The sequence shown here is derived from an EMBL/GenBank/DDBJ whole genome shotgun (WGS) entry which is preliminary data.</text>
</comment>